<protein>
    <submittedName>
        <fullName evidence="1">Uncharacterized protein</fullName>
    </submittedName>
</protein>
<reference evidence="1" key="1">
    <citation type="submission" date="2023-08" db="EMBL/GenBank/DDBJ databases">
        <authorList>
            <person name="Alioto T."/>
            <person name="Alioto T."/>
            <person name="Gomez Garrido J."/>
        </authorList>
    </citation>
    <scope>NUCLEOTIDE SEQUENCE</scope>
</reference>
<name>A0AA36AUE4_OCTVU</name>
<accession>A0AA36AUE4</accession>
<dbReference type="EMBL" id="OX597817">
    <property type="protein sequence ID" value="CAI9721766.1"/>
    <property type="molecule type" value="Genomic_DNA"/>
</dbReference>
<organism evidence="1 2">
    <name type="scientific">Octopus vulgaris</name>
    <name type="common">Common octopus</name>
    <dbReference type="NCBI Taxonomy" id="6645"/>
    <lineage>
        <taxon>Eukaryota</taxon>
        <taxon>Metazoa</taxon>
        <taxon>Spiralia</taxon>
        <taxon>Lophotrochozoa</taxon>
        <taxon>Mollusca</taxon>
        <taxon>Cephalopoda</taxon>
        <taxon>Coleoidea</taxon>
        <taxon>Octopodiformes</taxon>
        <taxon>Octopoda</taxon>
        <taxon>Incirrata</taxon>
        <taxon>Octopodidae</taxon>
        <taxon>Octopus</taxon>
    </lineage>
</organism>
<sequence length="91" mass="10615">MRKPDLFHLYSEKALKSIKTIAELRWGKRNYNNLRCIENTRFDSYVIVHVDATFPVVPLVVMVVTLTELNELAEIDTATNFSYSCPYCIVW</sequence>
<keyword evidence="2" id="KW-1185">Reference proteome</keyword>
<evidence type="ECO:0000313" key="2">
    <source>
        <dbReference type="Proteomes" id="UP001162480"/>
    </source>
</evidence>
<dbReference type="Proteomes" id="UP001162480">
    <property type="component" value="Chromosome 4"/>
</dbReference>
<proteinExistence type="predicted"/>
<dbReference type="AlphaFoldDB" id="A0AA36AUE4"/>
<evidence type="ECO:0000313" key="1">
    <source>
        <dbReference type="EMBL" id="CAI9721766.1"/>
    </source>
</evidence>
<gene>
    <name evidence="1" type="ORF">OCTVUL_1B013115</name>
</gene>